<dbReference type="Gene3D" id="1.10.10.60">
    <property type="entry name" value="Homeodomain-like"/>
    <property type="match status" value="1"/>
</dbReference>
<evidence type="ECO:0000256" key="9">
    <source>
        <dbReference type="ARBA" id="ARBA00023015"/>
    </source>
</evidence>
<evidence type="ECO:0000256" key="2">
    <source>
        <dbReference type="ARBA" id="ARBA00001947"/>
    </source>
</evidence>
<dbReference type="GO" id="GO:0043565">
    <property type="term" value="F:sequence-specific DNA binding"/>
    <property type="evidence" value="ECO:0007669"/>
    <property type="project" value="InterPro"/>
</dbReference>
<dbReference type="Gene3D" id="3.40.10.10">
    <property type="entry name" value="DNA Methylphosphotriester Repair Domain"/>
    <property type="match status" value="1"/>
</dbReference>
<evidence type="ECO:0000256" key="5">
    <source>
        <dbReference type="ARBA" id="ARBA00022679"/>
    </source>
</evidence>
<evidence type="ECO:0000259" key="14">
    <source>
        <dbReference type="PROSITE" id="PS01124"/>
    </source>
</evidence>
<evidence type="ECO:0000313" key="15">
    <source>
        <dbReference type="EMBL" id="WNZ26696.1"/>
    </source>
</evidence>
<dbReference type="GO" id="GO:0008168">
    <property type="term" value="F:methyltransferase activity"/>
    <property type="evidence" value="ECO:0007669"/>
    <property type="project" value="UniProtKB-KW"/>
</dbReference>
<dbReference type="Gene3D" id="1.10.1670.10">
    <property type="entry name" value="Helix-hairpin-Helix base-excision DNA repair enzymes (C-terminal)"/>
    <property type="match status" value="1"/>
</dbReference>
<dbReference type="Pfam" id="PF00730">
    <property type="entry name" value="HhH-GPD"/>
    <property type="match status" value="1"/>
</dbReference>
<dbReference type="EC" id="3.2.2.21" evidence="3"/>
<dbReference type="SUPFAM" id="SSF57884">
    <property type="entry name" value="Ada DNA repair protein, N-terminal domain (N-Ada 10)"/>
    <property type="match status" value="1"/>
</dbReference>
<keyword evidence="11" id="KW-0010">Activator</keyword>
<evidence type="ECO:0000256" key="11">
    <source>
        <dbReference type="ARBA" id="ARBA00023159"/>
    </source>
</evidence>
<evidence type="ECO:0000256" key="4">
    <source>
        <dbReference type="ARBA" id="ARBA00022603"/>
    </source>
</evidence>
<dbReference type="GO" id="GO:0032993">
    <property type="term" value="C:protein-DNA complex"/>
    <property type="evidence" value="ECO:0007669"/>
    <property type="project" value="TreeGrafter"/>
</dbReference>
<dbReference type="InterPro" id="IPR035451">
    <property type="entry name" value="Ada-like_dom_sf"/>
</dbReference>
<dbReference type="InterPro" id="IPR003265">
    <property type="entry name" value="HhH-GPD_domain"/>
</dbReference>
<dbReference type="SUPFAM" id="SSF46689">
    <property type="entry name" value="Homeodomain-like"/>
    <property type="match status" value="1"/>
</dbReference>
<keyword evidence="5" id="KW-0808">Transferase</keyword>
<evidence type="ECO:0000256" key="7">
    <source>
        <dbReference type="ARBA" id="ARBA00022763"/>
    </source>
</evidence>
<dbReference type="PANTHER" id="PTHR43003">
    <property type="entry name" value="DNA-3-METHYLADENINE GLYCOSYLASE"/>
    <property type="match status" value="1"/>
</dbReference>
<dbReference type="InterPro" id="IPR023170">
    <property type="entry name" value="HhH_base_excis_C"/>
</dbReference>
<dbReference type="GO" id="GO:0032259">
    <property type="term" value="P:methylation"/>
    <property type="evidence" value="ECO:0007669"/>
    <property type="project" value="UniProtKB-KW"/>
</dbReference>
<evidence type="ECO:0000256" key="8">
    <source>
        <dbReference type="ARBA" id="ARBA00022833"/>
    </source>
</evidence>
<dbReference type="InterPro" id="IPR004026">
    <property type="entry name" value="Ada_DNA_repair_Zn-bd"/>
</dbReference>
<dbReference type="Gene3D" id="3.30.310.20">
    <property type="entry name" value="DNA-3-methyladenine glycosylase AlkA, N-terminal domain"/>
    <property type="match status" value="1"/>
</dbReference>
<dbReference type="SMART" id="SM00342">
    <property type="entry name" value="HTH_ARAC"/>
    <property type="match status" value="1"/>
</dbReference>
<dbReference type="GO" id="GO:0008725">
    <property type="term" value="F:DNA-3-methyladenine glycosylase activity"/>
    <property type="evidence" value="ECO:0007669"/>
    <property type="project" value="TreeGrafter"/>
</dbReference>
<accession>A0AA96WQ35</accession>
<dbReference type="InterPro" id="IPR037046">
    <property type="entry name" value="AlkA_N_sf"/>
</dbReference>
<proteinExistence type="predicted"/>
<dbReference type="GO" id="GO:0003700">
    <property type="term" value="F:DNA-binding transcription factor activity"/>
    <property type="evidence" value="ECO:0007669"/>
    <property type="project" value="InterPro"/>
</dbReference>
<organism evidence="15">
    <name type="scientific">Leptolyngbya sp. NK1-12</name>
    <dbReference type="NCBI Taxonomy" id="2547451"/>
    <lineage>
        <taxon>Bacteria</taxon>
        <taxon>Bacillati</taxon>
        <taxon>Cyanobacteriota</taxon>
        <taxon>Cyanophyceae</taxon>
        <taxon>Leptolyngbyales</taxon>
        <taxon>Leptolyngbyaceae</taxon>
        <taxon>Leptolyngbya group</taxon>
        <taxon>Leptolyngbya</taxon>
    </lineage>
</organism>
<dbReference type="Pfam" id="PF02805">
    <property type="entry name" value="Ada_Zn_binding"/>
    <property type="match status" value="1"/>
</dbReference>
<keyword evidence="9" id="KW-0805">Transcription regulation</keyword>
<evidence type="ECO:0000256" key="1">
    <source>
        <dbReference type="ARBA" id="ARBA00000086"/>
    </source>
</evidence>
<keyword evidence="10" id="KW-0238">DNA-binding</keyword>
<dbReference type="GO" id="GO:0043916">
    <property type="term" value="F:DNA-7-methylguanine glycosylase activity"/>
    <property type="evidence" value="ECO:0007669"/>
    <property type="project" value="TreeGrafter"/>
</dbReference>
<sequence length="493" mass="53977">MLTDDQCYSAVLSRDRRFDGVFFVGVSSTGIYCRTVCPVKPPRREHCTFYPSAAAAEQAGYRPCLRCRPELAPGQAKIDAVGRLAAAAASRIEDGALTEHSVSDLAQSLGISDRHLRRILQQEFGVTPIQLAQTQRLLLAKRLLTDSSLSIADIAFASGFSSVRRLNALFQKHYRLNPTALRKATHLPQDSLRCELAYRSPFNWQALLKFLQPRAIAGVENFEANGYQRTVRVRQHQGWIQVSPIPKQDKLEVVLSASLIAAILPILSRVKALFDLAADPILIANHLGELALASPGLRVPGAFDGFEVAVRAILGQQVSVKAATTLMARLVQTVGTPISTPIAGLTHLTPTPAQIASLSLSDLTDLGILPARAAAIQSLAQALNHGILRLDSYADIEATVTQLKTFPGIGDWTAQYIAMRVLAYPDAFPHTDLGLRRALGVERTEQVLQIAETWRPWRAYAAMYLWKSLEEQANDLNVLPLVRESCRLVAADV</sequence>
<dbReference type="AlphaFoldDB" id="A0AA96WQ35"/>
<gene>
    <name evidence="15" type="ORF">HJG54_19360</name>
</gene>
<dbReference type="SMART" id="SM01009">
    <property type="entry name" value="AlkA_N"/>
    <property type="match status" value="1"/>
</dbReference>
<dbReference type="CDD" id="cd00056">
    <property type="entry name" value="ENDO3c"/>
    <property type="match status" value="1"/>
</dbReference>
<evidence type="ECO:0000256" key="13">
    <source>
        <dbReference type="ARBA" id="ARBA00023204"/>
    </source>
</evidence>
<dbReference type="EMBL" id="CP053586">
    <property type="protein sequence ID" value="WNZ26696.1"/>
    <property type="molecule type" value="Genomic_DNA"/>
</dbReference>
<dbReference type="GO" id="GO:0008270">
    <property type="term" value="F:zinc ion binding"/>
    <property type="evidence" value="ECO:0007669"/>
    <property type="project" value="InterPro"/>
</dbReference>
<dbReference type="SMART" id="SM00478">
    <property type="entry name" value="ENDO3c"/>
    <property type="match status" value="1"/>
</dbReference>
<protein>
    <recommendedName>
        <fullName evidence="3">DNA-3-methyladenine glycosylase II</fullName>
        <ecNumber evidence="3">3.2.2.21</ecNumber>
    </recommendedName>
</protein>
<dbReference type="InterPro" id="IPR018062">
    <property type="entry name" value="HTH_AraC-typ_CS"/>
</dbReference>
<dbReference type="SUPFAM" id="SSF48150">
    <property type="entry name" value="DNA-glycosylase"/>
    <property type="match status" value="1"/>
</dbReference>
<dbReference type="GO" id="GO:0006307">
    <property type="term" value="P:DNA alkylation repair"/>
    <property type="evidence" value="ECO:0007669"/>
    <property type="project" value="TreeGrafter"/>
</dbReference>
<dbReference type="InterPro" id="IPR010316">
    <property type="entry name" value="AlkA_N"/>
</dbReference>
<feature type="domain" description="HTH araC/xylS-type" evidence="14">
    <location>
        <begin position="86"/>
        <end position="184"/>
    </location>
</feature>
<keyword evidence="4" id="KW-0489">Methyltransferase</keyword>
<dbReference type="FunFam" id="3.40.10.10:FF:000001">
    <property type="entry name" value="DNA-3-methyladenine glycosylase 2"/>
    <property type="match status" value="1"/>
</dbReference>
<keyword evidence="6" id="KW-0479">Metal-binding</keyword>
<dbReference type="SUPFAM" id="SSF55945">
    <property type="entry name" value="TATA-box binding protein-like"/>
    <property type="match status" value="1"/>
</dbReference>
<evidence type="ECO:0000256" key="6">
    <source>
        <dbReference type="ARBA" id="ARBA00022723"/>
    </source>
</evidence>
<evidence type="ECO:0000256" key="3">
    <source>
        <dbReference type="ARBA" id="ARBA00012000"/>
    </source>
</evidence>
<dbReference type="Gene3D" id="1.10.340.30">
    <property type="entry name" value="Hypothetical protein, domain 2"/>
    <property type="match status" value="1"/>
</dbReference>
<dbReference type="Pfam" id="PF12833">
    <property type="entry name" value="HTH_18"/>
    <property type="match status" value="1"/>
</dbReference>
<dbReference type="InterPro" id="IPR011257">
    <property type="entry name" value="DNA_glycosylase"/>
</dbReference>
<dbReference type="GO" id="GO:0005737">
    <property type="term" value="C:cytoplasm"/>
    <property type="evidence" value="ECO:0007669"/>
    <property type="project" value="TreeGrafter"/>
</dbReference>
<evidence type="ECO:0000256" key="12">
    <source>
        <dbReference type="ARBA" id="ARBA00023163"/>
    </source>
</evidence>
<evidence type="ECO:0000256" key="10">
    <source>
        <dbReference type="ARBA" id="ARBA00023125"/>
    </source>
</evidence>
<name>A0AA96WQ35_9CYAN</name>
<keyword evidence="8" id="KW-0862">Zinc</keyword>
<dbReference type="GO" id="GO:0032131">
    <property type="term" value="F:alkylated DNA binding"/>
    <property type="evidence" value="ECO:0007669"/>
    <property type="project" value="TreeGrafter"/>
</dbReference>
<dbReference type="PANTHER" id="PTHR43003:SF13">
    <property type="entry name" value="DNA-3-METHYLADENINE GLYCOSYLASE 2"/>
    <property type="match status" value="1"/>
</dbReference>
<dbReference type="InterPro" id="IPR018060">
    <property type="entry name" value="HTH_AraC"/>
</dbReference>
<dbReference type="GO" id="GO:0006285">
    <property type="term" value="P:base-excision repair, AP site formation"/>
    <property type="evidence" value="ECO:0007669"/>
    <property type="project" value="TreeGrafter"/>
</dbReference>
<dbReference type="Pfam" id="PF06029">
    <property type="entry name" value="AlkA_N"/>
    <property type="match status" value="1"/>
</dbReference>
<dbReference type="PROSITE" id="PS00041">
    <property type="entry name" value="HTH_ARAC_FAMILY_1"/>
    <property type="match status" value="1"/>
</dbReference>
<dbReference type="PROSITE" id="PS01124">
    <property type="entry name" value="HTH_ARAC_FAMILY_2"/>
    <property type="match status" value="1"/>
</dbReference>
<comment type="cofactor">
    <cofactor evidence="2">
        <name>Zn(2+)</name>
        <dbReference type="ChEBI" id="CHEBI:29105"/>
    </cofactor>
</comment>
<keyword evidence="12" id="KW-0804">Transcription</keyword>
<keyword evidence="7" id="KW-0227">DNA damage</keyword>
<reference evidence="15" key="1">
    <citation type="submission" date="2020-05" db="EMBL/GenBank/DDBJ databases">
        <authorList>
            <person name="Zhu T."/>
            <person name="Keshari N."/>
            <person name="Lu X."/>
        </authorList>
    </citation>
    <scope>NUCLEOTIDE SEQUENCE</scope>
    <source>
        <strain evidence="15">NK1-12</strain>
    </source>
</reference>
<dbReference type="InterPro" id="IPR009057">
    <property type="entry name" value="Homeodomain-like_sf"/>
</dbReference>
<comment type="catalytic activity">
    <reaction evidence="1">
        <text>Hydrolysis of alkylated DNA, releasing 3-methyladenine, 3-methylguanine, 7-methylguanine and 7-methyladenine.</text>
        <dbReference type="EC" id="3.2.2.21"/>
    </reaction>
</comment>
<keyword evidence="13" id="KW-0234">DNA repair</keyword>
<dbReference type="InterPro" id="IPR051912">
    <property type="entry name" value="Alkylbase_DNA_Glycosylase/TA"/>
</dbReference>